<dbReference type="Pfam" id="PF00856">
    <property type="entry name" value="SET"/>
    <property type="match status" value="1"/>
</dbReference>
<dbReference type="GO" id="GO:0140941">
    <property type="term" value="F:histone H4K20me methyltransferase activity"/>
    <property type="evidence" value="ECO:0007669"/>
    <property type="project" value="UniProtKB-EC"/>
</dbReference>
<evidence type="ECO:0000256" key="3">
    <source>
        <dbReference type="ARBA" id="ARBA00012188"/>
    </source>
</evidence>
<dbReference type="InterPro" id="IPR001214">
    <property type="entry name" value="SET_dom"/>
</dbReference>
<sequence>MLNTNNMKPEELCFNDDLASSLILDPYLGFVTHKMNIRYRPLKTNVEELRSIVTDFKKHQNYDQTCRRLLEGEWIPKTLRVLKSKVQHQRLQEHLLRYLRIFDRNSGFVIEPCYRYALEGHKGAKVIATKPWKANDKISFLVGCIAELTCSEEQQLLHPGKNDFSVMYSCRKNCAQLWLGPAAFINHDCAANCKFVPTGRDTACIKVLRDIKPGEEITCFYGQDFFGDNNCNCECETCERNGNGAFAFRESTQNENVRYSLRNSCKKLTHVKEDINDDLPVNISNAPESLHSQDSAAEPHLSTSYNRKRSITKYDQDLIGNCTFTETRCRPLTAKRKIEFEPPDDAAQNPRKTVRIIRGNAKSIARRLKANSLKNLALSELEKKFTIASDSSNYQHDKGYQSCMNDRLATSNIKPGPVKIKIKRRKKKPESCAVVPAAISNMDKPESWEAIPPVISNNDKTCDRTLSMQLNYSYSNLLNKFNTENPSNKYTVDGVSEKSPKPNQRKYLHEQSWENSKDVYEFEDEDDAAILPQPPKIFTLSNRNEADDEKSKNVDFTPEKYSRKLKLTLKVKKDYLLDLNIDGKVRVLEPQYEVLRLQAD</sequence>
<dbReference type="PROSITE" id="PS51570">
    <property type="entry name" value="SAM_MT43_SUVAR420_2"/>
    <property type="match status" value="1"/>
</dbReference>
<keyword evidence="5" id="KW-0678">Repressor</keyword>
<evidence type="ECO:0000256" key="6">
    <source>
        <dbReference type="ARBA" id="ARBA00022603"/>
    </source>
</evidence>
<dbReference type="Gene3D" id="1.10.10.1700">
    <property type="entry name" value="Histone-lysine N-methyltransferase"/>
    <property type="match status" value="1"/>
</dbReference>
<dbReference type="PANTHER" id="PTHR12977">
    <property type="entry name" value="SUPPRESSOR OF VARIEGATION 4-20-RELATED"/>
    <property type="match status" value="1"/>
</dbReference>
<evidence type="ECO:0000256" key="12">
    <source>
        <dbReference type="ARBA" id="ARBA00023242"/>
    </source>
</evidence>
<keyword evidence="7" id="KW-0808">Transferase</keyword>
<dbReference type="GO" id="GO:0005634">
    <property type="term" value="C:nucleus"/>
    <property type="evidence" value="ECO:0007669"/>
    <property type="project" value="UniProtKB-SubCell"/>
</dbReference>
<dbReference type="FunFam" id="1.10.10.1700:FF:000001">
    <property type="entry name" value="Histone-lysine N-methyltransferase"/>
    <property type="match status" value="1"/>
</dbReference>
<evidence type="ECO:0000256" key="13">
    <source>
        <dbReference type="ARBA" id="ARBA00051837"/>
    </source>
</evidence>
<keyword evidence="11" id="KW-0804">Transcription</keyword>
<keyword evidence="6" id="KW-0489">Methyltransferase</keyword>
<dbReference type="FunFam" id="2.170.270.10:FF:000006">
    <property type="entry name" value="Histone-lysine N-methyltransferase"/>
    <property type="match status" value="1"/>
</dbReference>
<keyword evidence="4" id="KW-0158">Chromosome</keyword>
<accession>A0AAN9TMJ4</accession>
<dbReference type="EC" id="2.1.1.362" evidence="3"/>
<dbReference type="InterPro" id="IPR039977">
    <property type="entry name" value="Suv4-20/Set9"/>
</dbReference>
<feature type="region of interest" description="Disordered" evidence="16">
    <location>
        <begin position="283"/>
        <end position="303"/>
    </location>
</feature>
<dbReference type="InterPro" id="IPR025790">
    <property type="entry name" value="Suv4-20_animal"/>
</dbReference>
<dbReference type="AlphaFoldDB" id="A0AAN9TMJ4"/>
<feature type="region of interest" description="Disordered" evidence="16">
    <location>
        <begin position="483"/>
        <end position="503"/>
    </location>
</feature>
<name>A0AAN9TMJ4_9HEMI</name>
<comment type="caution">
    <text evidence="18">The sequence shown here is derived from an EMBL/GenBank/DDBJ whole genome shotgun (WGS) entry which is preliminary data.</text>
</comment>
<evidence type="ECO:0000256" key="5">
    <source>
        <dbReference type="ARBA" id="ARBA00022491"/>
    </source>
</evidence>
<comment type="catalytic activity">
    <reaction evidence="14">
        <text>N(6),N(6)-dimethyl-L-lysyl(20)-[histone H4] + S-adenosyl-L-methionine = N(6),N(6),N(6)-trimethyl-L-lysyl(20)-[histone H4] + S-adenosyl-L-homocysteine + H(+)</text>
        <dbReference type="Rhea" id="RHEA:61992"/>
        <dbReference type="Rhea" id="RHEA-COMP:15556"/>
        <dbReference type="Rhea" id="RHEA-COMP:15998"/>
        <dbReference type="ChEBI" id="CHEBI:15378"/>
        <dbReference type="ChEBI" id="CHEBI:57856"/>
        <dbReference type="ChEBI" id="CHEBI:59789"/>
        <dbReference type="ChEBI" id="CHEBI:61961"/>
        <dbReference type="ChEBI" id="CHEBI:61976"/>
    </reaction>
</comment>
<keyword evidence="8" id="KW-0949">S-adenosyl-L-methionine</keyword>
<proteinExistence type="predicted"/>
<dbReference type="GO" id="GO:0032259">
    <property type="term" value="P:methylation"/>
    <property type="evidence" value="ECO:0007669"/>
    <property type="project" value="UniProtKB-KW"/>
</dbReference>
<dbReference type="Gene3D" id="2.170.270.10">
    <property type="entry name" value="SET domain"/>
    <property type="match status" value="1"/>
</dbReference>
<dbReference type="PROSITE" id="PS50280">
    <property type="entry name" value="SET"/>
    <property type="match status" value="1"/>
</dbReference>
<organism evidence="18 19">
    <name type="scientific">Parthenolecanium corni</name>
    <dbReference type="NCBI Taxonomy" id="536013"/>
    <lineage>
        <taxon>Eukaryota</taxon>
        <taxon>Metazoa</taxon>
        <taxon>Ecdysozoa</taxon>
        <taxon>Arthropoda</taxon>
        <taxon>Hexapoda</taxon>
        <taxon>Insecta</taxon>
        <taxon>Pterygota</taxon>
        <taxon>Neoptera</taxon>
        <taxon>Paraneoptera</taxon>
        <taxon>Hemiptera</taxon>
        <taxon>Sternorrhyncha</taxon>
        <taxon>Coccoidea</taxon>
        <taxon>Coccidae</taxon>
        <taxon>Parthenolecanium</taxon>
    </lineage>
</organism>
<evidence type="ECO:0000256" key="9">
    <source>
        <dbReference type="ARBA" id="ARBA00022853"/>
    </source>
</evidence>
<dbReference type="SUPFAM" id="SSF82199">
    <property type="entry name" value="SET domain"/>
    <property type="match status" value="1"/>
</dbReference>
<evidence type="ECO:0000256" key="15">
    <source>
        <dbReference type="ARBA" id="ARBA00071597"/>
    </source>
</evidence>
<evidence type="ECO:0000256" key="1">
    <source>
        <dbReference type="ARBA" id="ARBA00004123"/>
    </source>
</evidence>
<feature type="domain" description="SET" evidence="17">
    <location>
        <begin position="111"/>
        <end position="222"/>
    </location>
</feature>
<evidence type="ECO:0000256" key="11">
    <source>
        <dbReference type="ARBA" id="ARBA00023163"/>
    </source>
</evidence>
<evidence type="ECO:0000256" key="2">
    <source>
        <dbReference type="ARBA" id="ARBA00004286"/>
    </source>
</evidence>
<evidence type="ECO:0000313" key="19">
    <source>
        <dbReference type="Proteomes" id="UP001367676"/>
    </source>
</evidence>
<evidence type="ECO:0000256" key="16">
    <source>
        <dbReference type="SAM" id="MobiDB-lite"/>
    </source>
</evidence>
<evidence type="ECO:0000313" key="18">
    <source>
        <dbReference type="EMBL" id="KAK7601890.1"/>
    </source>
</evidence>
<dbReference type="SMART" id="SM00317">
    <property type="entry name" value="SET"/>
    <property type="match status" value="1"/>
</dbReference>
<protein>
    <recommendedName>
        <fullName evidence="15">Histone-lysine N-methyltransferase Suv4-20</fullName>
        <ecNumber evidence="3">2.1.1.362</ecNumber>
    </recommendedName>
</protein>
<keyword evidence="10" id="KW-0805">Transcription regulation</keyword>
<keyword evidence="19" id="KW-1185">Reference proteome</keyword>
<dbReference type="PANTHER" id="PTHR12977:SF4">
    <property type="entry name" value="HISTONE-LYSINE N-METHYLTRANSFERASE KMT5B"/>
    <property type="match status" value="1"/>
</dbReference>
<evidence type="ECO:0000256" key="14">
    <source>
        <dbReference type="ARBA" id="ARBA00052814"/>
    </source>
</evidence>
<reference evidence="18 19" key="1">
    <citation type="submission" date="2024-03" db="EMBL/GenBank/DDBJ databases">
        <title>Adaptation during the transition from Ophiocordyceps entomopathogen to insect associate is accompanied by gene loss and intensified selection.</title>
        <authorList>
            <person name="Ward C.M."/>
            <person name="Onetto C.A."/>
            <person name="Borneman A.R."/>
        </authorList>
    </citation>
    <scope>NUCLEOTIDE SEQUENCE [LARGE SCALE GENOMIC DNA]</scope>
    <source>
        <strain evidence="18">AWRI1</strain>
        <tissue evidence="18">Single Adult Female</tissue>
    </source>
</reference>
<dbReference type="InterPro" id="IPR041938">
    <property type="entry name" value="Hist-Lys_N-MTase_N"/>
</dbReference>
<keyword evidence="12" id="KW-0539">Nucleus</keyword>
<dbReference type="GO" id="GO:0005694">
    <property type="term" value="C:chromosome"/>
    <property type="evidence" value="ECO:0007669"/>
    <property type="project" value="UniProtKB-SubCell"/>
</dbReference>
<dbReference type="InterPro" id="IPR046341">
    <property type="entry name" value="SET_dom_sf"/>
</dbReference>
<evidence type="ECO:0000256" key="4">
    <source>
        <dbReference type="ARBA" id="ARBA00022454"/>
    </source>
</evidence>
<evidence type="ECO:0000259" key="17">
    <source>
        <dbReference type="PROSITE" id="PS50280"/>
    </source>
</evidence>
<comment type="catalytic activity">
    <reaction evidence="13">
        <text>N(6)-methyl-L-lysyl(20)-[histone H4] + S-adenosyl-L-methionine = N(6),N(6)-dimethyl-L-lysyl(20)-[histone H4] + S-adenosyl-L-homocysteine + H(+)</text>
        <dbReference type="Rhea" id="RHEA:60348"/>
        <dbReference type="Rhea" id="RHEA-COMP:15555"/>
        <dbReference type="Rhea" id="RHEA-COMP:15556"/>
        <dbReference type="ChEBI" id="CHEBI:15378"/>
        <dbReference type="ChEBI" id="CHEBI:57856"/>
        <dbReference type="ChEBI" id="CHEBI:59789"/>
        <dbReference type="ChEBI" id="CHEBI:61929"/>
        <dbReference type="ChEBI" id="CHEBI:61976"/>
        <dbReference type="EC" id="2.1.1.362"/>
    </reaction>
</comment>
<comment type="subcellular location">
    <subcellularLocation>
        <location evidence="2">Chromosome</location>
    </subcellularLocation>
    <subcellularLocation>
        <location evidence="1">Nucleus</location>
    </subcellularLocation>
</comment>
<evidence type="ECO:0000256" key="7">
    <source>
        <dbReference type="ARBA" id="ARBA00022679"/>
    </source>
</evidence>
<dbReference type="Proteomes" id="UP001367676">
    <property type="component" value="Unassembled WGS sequence"/>
</dbReference>
<dbReference type="EMBL" id="JBBCAQ010000010">
    <property type="protein sequence ID" value="KAK7601890.1"/>
    <property type="molecule type" value="Genomic_DNA"/>
</dbReference>
<evidence type="ECO:0000256" key="10">
    <source>
        <dbReference type="ARBA" id="ARBA00023015"/>
    </source>
</evidence>
<gene>
    <name evidence="18" type="ORF">V9T40_009331</name>
</gene>
<evidence type="ECO:0000256" key="8">
    <source>
        <dbReference type="ARBA" id="ARBA00022691"/>
    </source>
</evidence>
<keyword evidence="9" id="KW-0156">Chromatin regulator</keyword>